<comment type="caution">
    <text evidence="3">The sequence shown here is derived from an EMBL/GenBank/DDBJ whole genome shotgun (WGS) entry which is preliminary data.</text>
</comment>
<keyword evidence="2" id="KW-0732">Signal</keyword>
<keyword evidence="1" id="KW-0812">Transmembrane</keyword>
<keyword evidence="1" id="KW-1133">Transmembrane helix</keyword>
<reference evidence="3" key="1">
    <citation type="submission" date="2021-08" db="EMBL/GenBank/DDBJ databases">
        <title>WGS assembly of Ceratopteris richardii.</title>
        <authorList>
            <person name="Marchant D.B."/>
            <person name="Chen G."/>
            <person name="Jenkins J."/>
            <person name="Shu S."/>
            <person name="Leebens-Mack J."/>
            <person name="Grimwood J."/>
            <person name="Schmutz J."/>
            <person name="Soltis P."/>
            <person name="Soltis D."/>
            <person name="Chen Z.-H."/>
        </authorList>
    </citation>
    <scope>NUCLEOTIDE SEQUENCE</scope>
    <source>
        <strain evidence="3">Whitten #5841</strain>
        <tissue evidence="3">Leaf</tissue>
    </source>
</reference>
<dbReference type="AlphaFoldDB" id="A0A8T2UZU7"/>
<sequence length="106" mass="11366">MKWRLWVVLAASGVHADSASSNAYCSTDLTAVSTMTCTSSIINIIIISSLPHLICFSISTSLYLFLHLHIIISSLSHLILSSSAHSISNGPGIGPHKHLLLKLTVE</sequence>
<proteinExistence type="predicted"/>
<keyword evidence="1" id="KW-0472">Membrane</keyword>
<dbReference type="EMBL" id="CM035408">
    <property type="protein sequence ID" value="KAH7441751.1"/>
    <property type="molecule type" value="Genomic_DNA"/>
</dbReference>
<evidence type="ECO:0000313" key="3">
    <source>
        <dbReference type="EMBL" id="KAH7441751.1"/>
    </source>
</evidence>
<keyword evidence="4" id="KW-1185">Reference proteome</keyword>
<protein>
    <recommendedName>
        <fullName evidence="5">Secreted protein</fullName>
    </recommendedName>
</protein>
<feature type="chain" id="PRO_5035851137" description="Secreted protein" evidence="2">
    <location>
        <begin position="17"/>
        <end position="106"/>
    </location>
</feature>
<evidence type="ECO:0000313" key="4">
    <source>
        <dbReference type="Proteomes" id="UP000825935"/>
    </source>
</evidence>
<organism evidence="3 4">
    <name type="scientific">Ceratopteris richardii</name>
    <name type="common">Triangle waterfern</name>
    <dbReference type="NCBI Taxonomy" id="49495"/>
    <lineage>
        <taxon>Eukaryota</taxon>
        <taxon>Viridiplantae</taxon>
        <taxon>Streptophyta</taxon>
        <taxon>Embryophyta</taxon>
        <taxon>Tracheophyta</taxon>
        <taxon>Polypodiopsida</taxon>
        <taxon>Polypodiidae</taxon>
        <taxon>Polypodiales</taxon>
        <taxon>Pteridineae</taxon>
        <taxon>Pteridaceae</taxon>
        <taxon>Parkerioideae</taxon>
        <taxon>Ceratopteris</taxon>
    </lineage>
</organism>
<feature type="transmembrane region" description="Helical" evidence="1">
    <location>
        <begin position="40"/>
        <end position="66"/>
    </location>
</feature>
<name>A0A8T2UZU7_CERRI</name>
<feature type="signal peptide" evidence="2">
    <location>
        <begin position="1"/>
        <end position="16"/>
    </location>
</feature>
<evidence type="ECO:0000256" key="2">
    <source>
        <dbReference type="SAM" id="SignalP"/>
    </source>
</evidence>
<accession>A0A8T2UZU7</accession>
<evidence type="ECO:0008006" key="5">
    <source>
        <dbReference type="Google" id="ProtNLM"/>
    </source>
</evidence>
<dbReference type="Proteomes" id="UP000825935">
    <property type="component" value="Chromosome 3"/>
</dbReference>
<gene>
    <name evidence="3" type="ORF">KP509_03G052800</name>
</gene>
<evidence type="ECO:0000256" key="1">
    <source>
        <dbReference type="SAM" id="Phobius"/>
    </source>
</evidence>